<dbReference type="RefSeq" id="WP_141919319.1">
    <property type="nucleotide sequence ID" value="NZ_VFOF01000001.1"/>
</dbReference>
<dbReference type="OrthoDB" id="7985403at2"/>
<dbReference type="PANTHER" id="PTHR30383">
    <property type="entry name" value="THIOESTERASE 1/PROTEASE 1/LYSOPHOSPHOLIPASE L1"/>
    <property type="match status" value="1"/>
</dbReference>
<gene>
    <name evidence="3" type="ORF">FBY58_0482</name>
</gene>
<dbReference type="SUPFAM" id="SSF52266">
    <property type="entry name" value="SGNH hydrolase"/>
    <property type="match status" value="2"/>
</dbReference>
<keyword evidence="3" id="KW-0378">Hydrolase</keyword>
<evidence type="ECO:0000313" key="3">
    <source>
        <dbReference type="EMBL" id="TQL16931.1"/>
    </source>
</evidence>
<protein>
    <submittedName>
        <fullName evidence="3">GDSL-like lipase/acylhydrolase family protein</fullName>
    </submittedName>
</protein>
<dbReference type="Gene3D" id="3.40.50.1110">
    <property type="entry name" value="SGNH hydrolase"/>
    <property type="match status" value="3"/>
</dbReference>
<dbReference type="PROSITE" id="PS51257">
    <property type="entry name" value="PROKAR_LIPOPROTEIN"/>
    <property type="match status" value="1"/>
</dbReference>
<dbReference type="Proteomes" id="UP000316887">
    <property type="component" value="Unassembled WGS sequence"/>
</dbReference>
<dbReference type="GO" id="GO:0016788">
    <property type="term" value="F:hydrolase activity, acting on ester bonds"/>
    <property type="evidence" value="ECO:0007669"/>
    <property type="project" value="UniProtKB-ARBA"/>
</dbReference>
<dbReference type="AlphaFoldDB" id="A0A542W021"/>
<reference evidence="3 4" key="1">
    <citation type="submission" date="2019-06" db="EMBL/GenBank/DDBJ databases">
        <title>Genome sequencing of Zymomonas mobilis strains for genetic engineering and biofuel applications.</title>
        <authorList>
            <person name="Teravest M."/>
        </authorList>
    </citation>
    <scope>NUCLEOTIDE SEQUENCE [LARGE SCALE GENOMIC DNA]</scope>
    <source>
        <strain evidence="3 4">AN0101</strain>
    </source>
</reference>
<dbReference type="InterPro" id="IPR051532">
    <property type="entry name" value="Ester_Hydrolysis_Enzymes"/>
</dbReference>
<feature type="region of interest" description="Disordered" evidence="1">
    <location>
        <begin position="397"/>
        <end position="417"/>
    </location>
</feature>
<evidence type="ECO:0000256" key="1">
    <source>
        <dbReference type="SAM" id="MobiDB-lite"/>
    </source>
</evidence>
<feature type="signal peptide" evidence="2">
    <location>
        <begin position="1"/>
        <end position="26"/>
    </location>
</feature>
<comment type="caution">
    <text evidence="3">The sequence shown here is derived from an EMBL/GenBank/DDBJ whole genome shotgun (WGS) entry which is preliminary data.</text>
</comment>
<sequence>MKRPISLKLALALTSVLASCAFVARAVAPTASASSSPVIGVPFTPPETPNALRNPEVILPFFKKLAEAPHGKHVKPLHILQIGDSHTAGDSISGAWRSILQNRYGSGGRGILAPGIPYKGYIAHGVHVSMSDGWNIGSIFGSRYSSDMPPVGFSGFNLTSHKNGAQISLDSGIEEAFNRFTVCGLAKAGAGIVVVSMGGQFQRVDFNSDWSHTQCVTLTSDMPQVHADVVAAEGPITLTSWASFRDNGGVAVSNLGVVGSQLIHLQRSSDQVIATELKVYHPDLIVLAFGTNEGFSPFFDPSAFESILRAQISRIRRLSGDVPILMLGAPDASSRREEMLHNTPGVSPPLCSEPIPSDNFAVTTMPNSAIGSTHNPASSNAAQPKGVDAVMSTLRQQGVFGSDGNGPDVSQPPGNDANSVQNTLPNVVPSSNVIWKVTTHPLFPPAGLAAVRRVQQRVASQLGIAFWDWHARMGGDCAAVRWGKAYPSLMRRDYVHYTSLGGQIIANRLDNDIKNAMDQSSAR</sequence>
<name>A0A542W021_ZYMMB</name>
<evidence type="ECO:0000256" key="2">
    <source>
        <dbReference type="SAM" id="SignalP"/>
    </source>
</evidence>
<feature type="chain" id="PRO_5021959354" evidence="2">
    <location>
        <begin position="27"/>
        <end position="523"/>
    </location>
</feature>
<dbReference type="InterPro" id="IPR036514">
    <property type="entry name" value="SGNH_hydro_sf"/>
</dbReference>
<dbReference type="EMBL" id="VFOF01000001">
    <property type="protein sequence ID" value="TQL16931.1"/>
    <property type="molecule type" value="Genomic_DNA"/>
</dbReference>
<proteinExistence type="predicted"/>
<keyword evidence="2" id="KW-0732">Signal</keyword>
<organism evidence="3 4">
    <name type="scientific">Zymomonas mobilis</name>
    <dbReference type="NCBI Taxonomy" id="542"/>
    <lineage>
        <taxon>Bacteria</taxon>
        <taxon>Pseudomonadati</taxon>
        <taxon>Pseudomonadota</taxon>
        <taxon>Alphaproteobacteria</taxon>
        <taxon>Sphingomonadales</taxon>
        <taxon>Zymomonadaceae</taxon>
        <taxon>Zymomonas</taxon>
    </lineage>
</organism>
<evidence type="ECO:0000313" key="4">
    <source>
        <dbReference type="Proteomes" id="UP000316887"/>
    </source>
</evidence>
<accession>A0A542W021</accession>